<name>A0A1G6LPF4_9PROT</name>
<sequence>MAEPILAVAGLRKRFGGLAVTDDVSFSVAEGGIHAVIGPNGAGKTTLIHQLSGTLRPDAGSIRFAGREVTGMGLPRRARLGLARSFQITSVLPGFSVLENAALAVQARSGSSFRFMRPAAGERALNEQAMAALDQVGLGARAGMMAGVLSHGEKRQLELAIALAMRPRLLLLDEPLAGAGPEETERLIGILLGLKRAYTILLVEHDMQAVFALADRISVLVYGRIIATDAPAAIRADPAVRAAYLGEDEVA</sequence>
<evidence type="ECO:0000256" key="2">
    <source>
        <dbReference type="ARBA" id="ARBA00022741"/>
    </source>
</evidence>
<dbReference type="InterPro" id="IPR032823">
    <property type="entry name" value="BCA_ABC_TP_C"/>
</dbReference>
<proteinExistence type="predicted"/>
<protein>
    <submittedName>
        <fullName evidence="5">Amino acid/amide ABC transporter ATP-binding protein 1, HAAT family</fullName>
    </submittedName>
</protein>
<dbReference type="Proteomes" id="UP000198925">
    <property type="component" value="Unassembled WGS sequence"/>
</dbReference>
<dbReference type="GO" id="GO:0005524">
    <property type="term" value="F:ATP binding"/>
    <property type="evidence" value="ECO:0007669"/>
    <property type="project" value="UniProtKB-KW"/>
</dbReference>
<dbReference type="SUPFAM" id="SSF52540">
    <property type="entry name" value="P-loop containing nucleoside triphosphate hydrolases"/>
    <property type="match status" value="1"/>
</dbReference>
<dbReference type="GO" id="GO:0016887">
    <property type="term" value="F:ATP hydrolysis activity"/>
    <property type="evidence" value="ECO:0007669"/>
    <property type="project" value="InterPro"/>
</dbReference>
<dbReference type="Pfam" id="PF12399">
    <property type="entry name" value="BCA_ABC_TP_C"/>
    <property type="match status" value="1"/>
</dbReference>
<gene>
    <name evidence="5" type="ORF">SAMN04487779_1001953</name>
</gene>
<dbReference type="InterPro" id="IPR003593">
    <property type="entry name" value="AAA+_ATPase"/>
</dbReference>
<dbReference type="SMART" id="SM00382">
    <property type="entry name" value="AAA"/>
    <property type="match status" value="1"/>
</dbReference>
<keyword evidence="6" id="KW-1185">Reference proteome</keyword>
<dbReference type="CDD" id="cd03219">
    <property type="entry name" value="ABC_Mj1267_LivG_branched"/>
    <property type="match status" value="1"/>
</dbReference>
<reference evidence="5 6" key="1">
    <citation type="submission" date="2016-10" db="EMBL/GenBank/DDBJ databases">
        <authorList>
            <person name="de Groot N.N."/>
        </authorList>
    </citation>
    <scope>NUCLEOTIDE SEQUENCE [LARGE SCALE GENOMIC DNA]</scope>
    <source>
        <strain evidence="5 6">CPCC 100156</strain>
    </source>
</reference>
<evidence type="ECO:0000313" key="6">
    <source>
        <dbReference type="Proteomes" id="UP000198925"/>
    </source>
</evidence>
<evidence type="ECO:0000313" key="5">
    <source>
        <dbReference type="EMBL" id="SDC44625.1"/>
    </source>
</evidence>
<dbReference type="PROSITE" id="PS50893">
    <property type="entry name" value="ABC_TRANSPORTER_2"/>
    <property type="match status" value="1"/>
</dbReference>
<keyword evidence="3 5" id="KW-0067">ATP-binding</keyword>
<keyword evidence="1" id="KW-0813">Transport</keyword>
<dbReference type="RefSeq" id="WP_090660905.1">
    <property type="nucleotide sequence ID" value="NZ_FMZX01000001.1"/>
</dbReference>
<organism evidence="5 6">
    <name type="scientific">Belnapia rosea</name>
    <dbReference type="NCBI Taxonomy" id="938405"/>
    <lineage>
        <taxon>Bacteria</taxon>
        <taxon>Pseudomonadati</taxon>
        <taxon>Pseudomonadota</taxon>
        <taxon>Alphaproteobacteria</taxon>
        <taxon>Acetobacterales</taxon>
        <taxon>Roseomonadaceae</taxon>
        <taxon>Belnapia</taxon>
    </lineage>
</organism>
<evidence type="ECO:0000259" key="4">
    <source>
        <dbReference type="PROSITE" id="PS50893"/>
    </source>
</evidence>
<dbReference type="PANTHER" id="PTHR45772:SF2">
    <property type="entry name" value="ABC TRANSPORTER ATP-BINDING PROTEIN"/>
    <property type="match status" value="1"/>
</dbReference>
<dbReference type="EMBL" id="FMZX01000001">
    <property type="protein sequence ID" value="SDC44625.1"/>
    <property type="molecule type" value="Genomic_DNA"/>
</dbReference>
<dbReference type="Pfam" id="PF00005">
    <property type="entry name" value="ABC_tran"/>
    <property type="match status" value="1"/>
</dbReference>
<feature type="domain" description="ABC transporter" evidence="4">
    <location>
        <begin position="6"/>
        <end position="247"/>
    </location>
</feature>
<dbReference type="Gene3D" id="3.40.50.300">
    <property type="entry name" value="P-loop containing nucleotide triphosphate hydrolases"/>
    <property type="match status" value="1"/>
</dbReference>
<keyword evidence="2" id="KW-0547">Nucleotide-binding</keyword>
<accession>A0A1G6LPF4</accession>
<dbReference type="InterPro" id="IPR027417">
    <property type="entry name" value="P-loop_NTPase"/>
</dbReference>
<dbReference type="AlphaFoldDB" id="A0A1G6LPF4"/>
<dbReference type="InterPro" id="IPR003439">
    <property type="entry name" value="ABC_transporter-like_ATP-bd"/>
</dbReference>
<evidence type="ECO:0000256" key="3">
    <source>
        <dbReference type="ARBA" id="ARBA00022840"/>
    </source>
</evidence>
<dbReference type="GO" id="GO:0005886">
    <property type="term" value="C:plasma membrane"/>
    <property type="evidence" value="ECO:0007669"/>
    <property type="project" value="TreeGrafter"/>
</dbReference>
<evidence type="ECO:0000256" key="1">
    <source>
        <dbReference type="ARBA" id="ARBA00022448"/>
    </source>
</evidence>
<dbReference type="STRING" id="938405.SAMN02927895_01747"/>
<dbReference type="PANTHER" id="PTHR45772">
    <property type="entry name" value="CONSERVED COMPONENT OF ABC TRANSPORTER FOR NATURAL AMINO ACIDS-RELATED"/>
    <property type="match status" value="1"/>
</dbReference>
<dbReference type="InterPro" id="IPR051120">
    <property type="entry name" value="ABC_AA/LPS_Transport"/>
</dbReference>